<dbReference type="GO" id="GO:0051539">
    <property type="term" value="F:4 iron, 4 sulfur cluster binding"/>
    <property type="evidence" value="ECO:0007669"/>
    <property type="project" value="UniProtKB-KW"/>
</dbReference>
<dbReference type="PANTHER" id="PTHR43177:SF3">
    <property type="entry name" value="PROTEIN NRFC HOMOLOG"/>
    <property type="match status" value="1"/>
</dbReference>
<evidence type="ECO:0000256" key="1">
    <source>
        <dbReference type="ARBA" id="ARBA00022485"/>
    </source>
</evidence>
<keyword evidence="7" id="KW-1185">Reference proteome</keyword>
<dbReference type="InterPro" id="IPR017896">
    <property type="entry name" value="4Fe4S_Fe-S-bd"/>
</dbReference>
<name>A0A2K2UBU5_9ACTN</name>
<evidence type="ECO:0000256" key="4">
    <source>
        <dbReference type="ARBA" id="ARBA00023014"/>
    </source>
</evidence>
<evidence type="ECO:0000313" key="6">
    <source>
        <dbReference type="EMBL" id="PNV67786.1"/>
    </source>
</evidence>
<sequence>MDYGFVIDLEKCVGCHGCSVACKQANGTPPGVTRSHVERGSEGTYPNAVRTIRPMLCMMCENPSCVEACPQEGATYRREEDGIVVIDKEKCIGCKLCVEACPYGARYAVEDKRGYFGDELNEYEQVAYADMPEKCVDKCDLCVKYREAGNDQPACVRACMAEARVFGDLDEIKKMVEKRGGDVYLPESGNSPRVFYLPVVKA</sequence>
<feature type="domain" description="4Fe-4S ferredoxin-type" evidence="5">
    <location>
        <begin position="3"/>
        <end position="32"/>
    </location>
</feature>
<organism evidence="6 7">
    <name type="scientific">Enteroscipio rubneri</name>
    <dbReference type="NCBI Taxonomy" id="2070686"/>
    <lineage>
        <taxon>Bacteria</taxon>
        <taxon>Bacillati</taxon>
        <taxon>Actinomycetota</taxon>
        <taxon>Coriobacteriia</taxon>
        <taxon>Eggerthellales</taxon>
        <taxon>Eggerthellaceae</taxon>
        <taxon>Enteroscipio</taxon>
    </lineage>
</organism>
<dbReference type="PANTHER" id="PTHR43177">
    <property type="entry name" value="PROTEIN NRFC"/>
    <property type="match status" value="1"/>
</dbReference>
<feature type="domain" description="4Fe-4S ferredoxin-type" evidence="5">
    <location>
        <begin position="48"/>
        <end position="79"/>
    </location>
</feature>
<evidence type="ECO:0000256" key="3">
    <source>
        <dbReference type="ARBA" id="ARBA00023004"/>
    </source>
</evidence>
<keyword evidence="1" id="KW-0004">4Fe-4S</keyword>
<dbReference type="Pfam" id="PF13247">
    <property type="entry name" value="Fer4_11"/>
    <property type="match status" value="1"/>
</dbReference>
<evidence type="ECO:0000256" key="2">
    <source>
        <dbReference type="ARBA" id="ARBA00022723"/>
    </source>
</evidence>
<gene>
    <name evidence="6" type="ORF">C2L71_05775</name>
</gene>
<accession>A0A2K2UBU5</accession>
<reference evidence="7" key="1">
    <citation type="submission" date="2018-01" db="EMBL/GenBank/DDBJ databases">
        <title>Rubneribacter badeniensis gen. nov., sp. nov., and Colonibacter rubneri, gen. nov., sp. nov., WGS of new members of the Eggerthellaceae.</title>
        <authorList>
            <person name="Danylec N."/>
            <person name="Stoll D.A."/>
            <person name="Doetsch A."/>
            <person name="Kulling S.E."/>
            <person name="Huch M."/>
        </authorList>
    </citation>
    <scope>NUCLEOTIDE SEQUENCE [LARGE SCALE GENOMIC DNA]</scope>
    <source>
        <strain evidence="7">ResAG-96</strain>
    </source>
</reference>
<dbReference type="GO" id="GO:0046872">
    <property type="term" value="F:metal ion binding"/>
    <property type="evidence" value="ECO:0007669"/>
    <property type="project" value="UniProtKB-KW"/>
</dbReference>
<evidence type="ECO:0000313" key="7">
    <source>
        <dbReference type="Proteomes" id="UP000236197"/>
    </source>
</evidence>
<dbReference type="Proteomes" id="UP000236197">
    <property type="component" value="Unassembled WGS sequence"/>
</dbReference>
<dbReference type="PROSITE" id="PS00198">
    <property type="entry name" value="4FE4S_FER_1"/>
    <property type="match status" value="1"/>
</dbReference>
<dbReference type="CDD" id="cd10551">
    <property type="entry name" value="PsrB"/>
    <property type="match status" value="1"/>
</dbReference>
<dbReference type="Gene3D" id="3.30.70.20">
    <property type="match status" value="2"/>
</dbReference>
<dbReference type="PROSITE" id="PS51379">
    <property type="entry name" value="4FE4S_FER_2"/>
    <property type="match status" value="3"/>
</dbReference>
<proteinExistence type="predicted"/>
<keyword evidence="3" id="KW-0408">Iron</keyword>
<keyword evidence="4" id="KW-0411">Iron-sulfur</keyword>
<keyword evidence="2" id="KW-0479">Metal-binding</keyword>
<dbReference type="SUPFAM" id="SSF54862">
    <property type="entry name" value="4Fe-4S ferredoxins"/>
    <property type="match status" value="1"/>
</dbReference>
<dbReference type="EMBL" id="PPEK01000005">
    <property type="protein sequence ID" value="PNV67786.1"/>
    <property type="molecule type" value="Genomic_DNA"/>
</dbReference>
<feature type="domain" description="4Fe-4S ferredoxin-type" evidence="5">
    <location>
        <begin position="82"/>
        <end position="111"/>
    </location>
</feature>
<dbReference type="InterPro" id="IPR017900">
    <property type="entry name" value="4Fe4S_Fe_S_CS"/>
</dbReference>
<dbReference type="OrthoDB" id="3175224at2"/>
<protein>
    <submittedName>
        <fullName evidence="6">4Fe-4S ferredoxin</fullName>
    </submittedName>
</protein>
<dbReference type="RefSeq" id="WP_103264839.1">
    <property type="nucleotide sequence ID" value="NZ_CABMLE010000005.1"/>
</dbReference>
<dbReference type="AlphaFoldDB" id="A0A2K2UBU5"/>
<comment type="caution">
    <text evidence="6">The sequence shown here is derived from an EMBL/GenBank/DDBJ whole genome shotgun (WGS) entry which is preliminary data.</text>
</comment>
<dbReference type="InterPro" id="IPR050954">
    <property type="entry name" value="ET_IronSulfur_Cluster-Binding"/>
</dbReference>
<evidence type="ECO:0000259" key="5">
    <source>
        <dbReference type="PROSITE" id="PS51379"/>
    </source>
</evidence>
<dbReference type="Pfam" id="PF12800">
    <property type="entry name" value="Fer4_4"/>
    <property type="match status" value="1"/>
</dbReference>